<evidence type="ECO:0000256" key="1">
    <source>
        <dbReference type="ARBA" id="ARBA00022737"/>
    </source>
</evidence>
<dbReference type="InterPro" id="IPR039448">
    <property type="entry name" value="Beta_helix"/>
</dbReference>
<keyword evidence="6" id="KW-1185">Reference proteome</keyword>
<dbReference type="OrthoDB" id="5522893at2"/>
<feature type="domain" description="Right handed beta helix" evidence="3">
    <location>
        <begin position="235"/>
        <end position="409"/>
    </location>
</feature>
<evidence type="ECO:0000313" key="4">
    <source>
        <dbReference type="EMBL" id="GEN12996.1"/>
    </source>
</evidence>
<dbReference type="SUPFAM" id="SSF51126">
    <property type="entry name" value="Pectin lyase-like"/>
    <property type="match status" value="1"/>
</dbReference>
<evidence type="ECO:0000313" key="6">
    <source>
        <dbReference type="Proteomes" id="UP000183760"/>
    </source>
</evidence>
<reference evidence="5 6" key="1">
    <citation type="submission" date="2016-10" db="EMBL/GenBank/DDBJ databases">
        <authorList>
            <person name="Varghese N."/>
            <person name="Submissions S."/>
        </authorList>
    </citation>
    <scope>NUCLEOTIDE SEQUENCE [LARGE SCALE GENOMIC DNA]</scope>
    <source>
        <strain evidence="5 6">DSM 16525</strain>
    </source>
</reference>
<dbReference type="EMBL" id="BJXR01000072">
    <property type="protein sequence ID" value="GEN12996.1"/>
    <property type="molecule type" value="Genomic_DNA"/>
</dbReference>
<dbReference type="InterPro" id="IPR012334">
    <property type="entry name" value="Pectin_lyas_fold"/>
</dbReference>
<keyword evidence="1" id="KW-0677">Repeat</keyword>
<sequence>MTTQRRAGGEFSAFGTLVLGLMVACGAEMNEFSEEEPSLIGASAALVEPRDGRELFFGRCPTAADARGRTLHVSKTGPWDPSQPLGSSANPYRTLTAALKAAQPGYVIDVRPGSYAEKLVISPTTTQAGTATAPIVVRGASDWRSRIIPPSDRVVGSLLTVSQPYWIFQSLEVNIQGKPSFGALFERNTYCSQLIDSRMHAGTAGGAVVISNANNVLIDNSEIYDFSKKDSDSHGVVLKNASREIFILANNVHATSGDGVQCQTDGNRPAFIFIEYNDLHGTGENGVDIKGCDSVFVRHNTMYNFPNLTRYPWQATTSAAEAVVIHEDATNIQIVSNVISRAGRGISVGGTAPLARPVDILIRNNTISDIYNFEKRGNGQGIRIVQANRVQILANLVQRTADAGLRLAADEPLEGIGISVYDNILRDMGLFVRLGRPRYRPMMEMDRNRYEGPGGRFTATDLVYQGEFPEWRSKLAPEGMEQNSVRIP</sequence>
<name>A0A511TFP5_MYXFU</name>
<reference evidence="4 7" key="2">
    <citation type="submission" date="2019-07" db="EMBL/GenBank/DDBJ databases">
        <title>Whole genome shotgun sequence of Myxococcus fulvus NBRC 100333.</title>
        <authorList>
            <person name="Hosoyama A."/>
            <person name="Uohara A."/>
            <person name="Ohji S."/>
            <person name="Ichikawa N."/>
        </authorList>
    </citation>
    <scope>NUCLEOTIDE SEQUENCE [LARGE SCALE GENOMIC DNA]</scope>
    <source>
        <strain evidence="4 7">NBRC 100333</strain>
    </source>
</reference>
<dbReference type="Pfam" id="PF07602">
    <property type="entry name" value="DUF1565"/>
    <property type="match status" value="1"/>
</dbReference>
<dbReference type="RefSeq" id="WP_074958334.1">
    <property type="nucleotide sequence ID" value="NZ_BJXR01000072.1"/>
</dbReference>
<dbReference type="EMBL" id="FOIB01000013">
    <property type="protein sequence ID" value="SEU38385.1"/>
    <property type="molecule type" value="Genomic_DNA"/>
</dbReference>
<dbReference type="InterPro" id="IPR006626">
    <property type="entry name" value="PbH1"/>
</dbReference>
<dbReference type="STRING" id="1334629.MFUL124B02_09925"/>
<dbReference type="InterPro" id="IPR011459">
    <property type="entry name" value="DUF1565"/>
</dbReference>
<dbReference type="AlphaFoldDB" id="A0A511TFP5"/>
<dbReference type="Pfam" id="PF13229">
    <property type="entry name" value="Beta_helix"/>
    <property type="match status" value="1"/>
</dbReference>
<dbReference type="PROSITE" id="PS51257">
    <property type="entry name" value="PROKAR_LIPOPROTEIN"/>
    <property type="match status" value="1"/>
</dbReference>
<evidence type="ECO:0000313" key="5">
    <source>
        <dbReference type="EMBL" id="SEU38385.1"/>
    </source>
</evidence>
<dbReference type="InterPro" id="IPR011050">
    <property type="entry name" value="Pectin_lyase_fold/virulence"/>
</dbReference>
<evidence type="ECO:0000313" key="7">
    <source>
        <dbReference type="Proteomes" id="UP000321514"/>
    </source>
</evidence>
<organism evidence="4 7">
    <name type="scientific">Myxococcus fulvus</name>
    <dbReference type="NCBI Taxonomy" id="33"/>
    <lineage>
        <taxon>Bacteria</taxon>
        <taxon>Pseudomonadati</taxon>
        <taxon>Myxococcota</taxon>
        <taxon>Myxococcia</taxon>
        <taxon>Myxococcales</taxon>
        <taxon>Cystobacterineae</taxon>
        <taxon>Myxococcaceae</taxon>
        <taxon>Myxococcus</taxon>
    </lineage>
</organism>
<dbReference type="SMART" id="SM00710">
    <property type="entry name" value="PbH1"/>
    <property type="match status" value="7"/>
</dbReference>
<proteinExistence type="predicted"/>
<dbReference type="PANTHER" id="PTHR22990:SF15">
    <property type="entry name" value="F-BOX ONLY PROTEIN 10"/>
    <property type="match status" value="1"/>
</dbReference>
<dbReference type="Gene3D" id="2.160.20.10">
    <property type="entry name" value="Single-stranded right-handed beta-helix, Pectin lyase-like"/>
    <property type="match status" value="2"/>
</dbReference>
<evidence type="ECO:0000259" key="3">
    <source>
        <dbReference type="Pfam" id="PF13229"/>
    </source>
</evidence>
<comment type="caution">
    <text evidence="4">The sequence shown here is derived from an EMBL/GenBank/DDBJ whole genome shotgun (WGS) entry which is preliminary data.</text>
</comment>
<accession>A0A511TFP5</accession>
<evidence type="ECO:0000259" key="2">
    <source>
        <dbReference type="Pfam" id="PF07602"/>
    </source>
</evidence>
<gene>
    <name evidence="4" type="ORF">MFU01_80330</name>
    <name evidence="5" type="ORF">SAMN05443572_11341</name>
</gene>
<feature type="domain" description="DUF1565" evidence="2">
    <location>
        <begin position="86"/>
        <end position="118"/>
    </location>
</feature>
<protein>
    <recommendedName>
        <fullName evidence="8">Right handed beta helix domain-containing protein</fullName>
    </recommendedName>
</protein>
<evidence type="ECO:0008006" key="8">
    <source>
        <dbReference type="Google" id="ProtNLM"/>
    </source>
</evidence>
<dbReference type="Proteomes" id="UP000321514">
    <property type="component" value="Unassembled WGS sequence"/>
</dbReference>
<dbReference type="Proteomes" id="UP000183760">
    <property type="component" value="Unassembled WGS sequence"/>
</dbReference>
<dbReference type="InterPro" id="IPR051550">
    <property type="entry name" value="SCF-Subunits/Alg-Epimerases"/>
</dbReference>
<dbReference type="PANTHER" id="PTHR22990">
    <property type="entry name" value="F-BOX ONLY PROTEIN"/>
    <property type="match status" value="1"/>
</dbReference>